<dbReference type="InterPro" id="IPR043128">
    <property type="entry name" value="Rev_trsase/Diguanyl_cyclase"/>
</dbReference>
<feature type="transmembrane region" description="Helical" evidence="2">
    <location>
        <begin position="123"/>
        <end position="145"/>
    </location>
</feature>
<dbReference type="EMBL" id="CP017449">
    <property type="protein sequence ID" value="AOV18751.1"/>
    <property type="molecule type" value="Genomic_DNA"/>
</dbReference>
<feature type="domain" description="GGDEF" evidence="3">
    <location>
        <begin position="226"/>
        <end position="361"/>
    </location>
</feature>
<dbReference type="RefSeq" id="WP_070074274.1">
    <property type="nucleotide sequence ID" value="NZ_CP017449.1"/>
</dbReference>
<evidence type="ECO:0000313" key="5">
    <source>
        <dbReference type="Proteomes" id="UP000095342"/>
    </source>
</evidence>
<organism evidence="4 5">
    <name type="scientific">Acidihalobacter aeolianus</name>
    <dbReference type="NCBI Taxonomy" id="2792603"/>
    <lineage>
        <taxon>Bacteria</taxon>
        <taxon>Pseudomonadati</taxon>
        <taxon>Pseudomonadota</taxon>
        <taxon>Gammaproteobacteria</taxon>
        <taxon>Chromatiales</taxon>
        <taxon>Ectothiorhodospiraceae</taxon>
        <taxon>Acidihalobacter</taxon>
    </lineage>
</organism>
<feature type="transmembrane region" description="Helical" evidence="2">
    <location>
        <begin position="94"/>
        <end position="111"/>
    </location>
</feature>
<feature type="transmembrane region" description="Helical" evidence="2">
    <location>
        <begin position="157"/>
        <end position="173"/>
    </location>
</feature>
<reference evidence="4 5" key="1">
    <citation type="submission" date="2016-09" db="EMBL/GenBank/DDBJ databases">
        <title>Acidihalobacter prosperus V6 (DSM14174).</title>
        <authorList>
            <person name="Khaleque H.N."/>
            <person name="Ramsay J.P."/>
            <person name="Murphy R.J.T."/>
            <person name="Kaksonen A.H."/>
            <person name="Boxall N.J."/>
            <person name="Watkin E.L.J."/>
        </authorList>
    </citation>
    <scope>NUCLEOTIDE SEQUENCE [LARGE SCALE GENOMIC DNA]</scope>
    <source>
        <strain evidence="4 5">V6</strain>
        <plasmid evidence="5">papv6</plasmid>
    </source>
</reference>
<keyword evidence="4" id="KW-0614">Plasmid</keyword>
<comment type="cofactor">
    <cofactor evidence="1">
        <name>Mg(2+)</name>
        <dbReference type="ChEBI" id="CHEBI:18420"/>
    </cofactor>
</comment>
<dbReference type="PANTHER" id="PTHR46663">
    <property type="entry name" value="DIGUANYLATE CYCLASE DGCT-RELATED"/>
    <property type="match status" value="1"/>
</dbReference>
<dbReference type="Proteomes" id="UP000095342">
    <property type="component" value="Plasmid pAPV6"/>
</dbReference>
<sequence length="370" mass="42114">MILTNILFVKDVATRLWVFRLWHTVFVLGVFIYAWTCAQAKRIRFRRNFFWSRARWSTVIAITLMALLVLYEQFEPFPLPPIIHGTDFLTWQDVTVNGVQFVVMLWAWWLLQKHAERTVLSAWMSVVACAVAIDILLFVLGGRLFSVGLYISKLNNLIGATMIFVVMLARYIMIQRDVMLNRADLLRANRKLARMALTDPLTGLPNRAGLDQYLERAVAWAERHKSMIAVAIIDLDDFKPVNDRYGHPVGDQLLRAFSERVSRLLRGEEMLARLGGDEFVLVLRELGDIRDVSVAMKRVSDAVSVPFDLPERVSVKVGASIGVAVYPYAGEDVDLVRVADQALYASKNDKHGRKKIWALHEVEGMPQTIG</sequence>
<dbReference type="SMART" id="SM00267">
    <property type="entry name" value="GGDEF"/>
    <property type="match status" value="1"/>
</dbReference>
<evidence type="ECO:0000313" key="4">
    <source>
        <dbReference type="EMBL" id="AOV18751.1"/>
    </source>
</evidence>
<feature type="transmembrane region" description="Helical" evidence="2">
    <location>
        <begin position="17"/>
        <end position="35"/>
    </location>
</feature>
<dbReference type="AlphaFoldDB" id="A0A1D8KCS1"/>
<dbReference type="InterPro" id="IPR029787">
    <property type="entry name" value="Nucleotide_cyclase"/>
</dbReference>
<dbReference type="InterPro" id="IPR052163">
    <property type="entry name" value="DGC-Regulatory_Protein"/>
</dbReference>
<dbReference type="Pfam" id="PF00990">
    <property type="entry name" value="GGDEF"/>
    <property type="match status" value="1"/>
</dbReference>
<dbReference type="NCBIfam" id="TIGR00254">
    <property type="entry name" value="GGDEF"/>
    <property type="match status" value="1"/>
</dbReference>
<dbReference type="FunFam" id="3.30.70.270:FF:000001">
    <property type="entry name" value="Diguanylate cyclase domain protein"/>
    <property type="match status" value="1"/>
</dbReference>
<protein>
    <recommendedName>
        <fullName evidence="3">GGDEF domain-containing protein</fullName>
    </recommendedName>
</protein>
<dbReference type="PROSITE" id="PS50887">
    <property type="entry name" value="GGDEF"/>
    <property type="match status" value="1"/>
</dbReference>
<dbReference type="GO" id="GO:0003824">
    <property type="term" value="F:catalytic activity"/>
    <property type="evidence" value="ECO:0007669"/>
    <property type="project" value="UniProtKB-ARBA"/>
</dbReference>
<dbReference type="KEGG" id="aaeo:BJI67_16040"/>
<name>A0A1D8KCS1_9GAMM</name>
<keyword evidence="5" id="KW-1185">Reference proteome</keyword>
<dbReference type="Gene3D" id="3.30.70.270">
    <property type="match status" value="1"/>
</dbReference>
<evidence type="ECO:0000259" key="3">
    <source>
        <dbReference type="PROSITE" id="PS50887"/>
    </source>
</evidence>
<gene>
    <name evidence="4" type="ORF">BJI67_16040</name>
</gene>
<proteinExistence type="predicted"/>
<keyword evidence="2" id="KW-0812">Transmembrane</keyword>
<keyword evidence="2" id="KW-1133">Transmembrane helix</keyword>
<geneLocation type="plasmid" evidence="5">
    <name>papv6</name>
</geneLocation>
<dbReference type="CDD" id="cd01949">
    <property type="entry name" value="GGDEF"/>
    <property type="match status" value="1"/>
</dbReference>
<dbReference type="InterPro" id="IPR000160">
    <property type="entry name" value="GGDEF_dom"/>
</dbReference>
<dbReference type="SUPFAM" id="SSF55073">
    <property type="entry name" value="Nucleotide cyclase"/>
    <property type="match status" value="1"/>
</dbReference>
<evidence type="ECO:0000256" key="2">
    <source>
        <dbReference type="SAM" id="Phobius"/>
    </source>
</evidence>
<feature type="transmembrane region" description="Helical" evidence="2">
    <location>
        <begin position="56"/>
        <end position="74"/>
    </location>
</feature>
<keyword evidence="2" id="KW-0472">Membrane</keyword>
<accession>A0A1D8KCS1</accession>
<dbReference type="PANTHER" id="PTHR46663:SF2">
    <property type="entry name" value="GGDEF DOMAIN-CONTAINING PROTEIN"/>
    <property type="match status" value="1"/>
</dbReference>
<evidence type="ECO:0000256" key="1">
    <source>
        <dbReference type="ARBA" id="ARBA00001946"/>
    </source>
</evidence>